<dbReference type="EMBL" id="CP011056">
    <property type="protein sequence ID" value="AKA75170.1"/>
    <property type="molecule type" value="Genomic_DNA"/>
</dbReference>
<name>A0A0E3K4K5_SACSO</name>
<evidence type="ECO:0000313" key="21">
    <source>
        <dbReference type="Proteomes" id="UP000273443"/>
    </source>
</evidence>
<evidence type="ECO:0000313" key="12">
    <source>
        <dbReference type="EMBL" id="QPG49493.1"/>
    </source>
</evidence>
<dbReference type="EMBL" id="CP033241">
    <property type="protein sequence ID" value="AZF82666.1"/>
    <property type="molecule type" value="Genomic_DNA"/>
</dbReference>
<dbReference type="Proteomes" id="UP000275843">
    <property type="component" value="Chromosome"/>
</dbReference>
<evidence type="ECO:0000313" key="13">
    <source>
        <dbReference type="EMBL" id="SAI85894.1"/>
    </source>
</evidence>
<dbReference type="EMBL" id="LT549890">
    <property type="protein sequence ID" value="SAI85894.1"/>
    <property type="molecule type" value="Genomic_DNA"/>
</dbReference>
<dbReference type="Proteomes" id="UP000278715">
    <property type="component" value="Chromosome"/>
</dbReference>
<evidence type="ECO:0000313" key="15">
    <source>
        <dbReference type="Proteomes" id="UP000033085"/>
    </source>
</evidence>
<evidence type="ECO:0000313" key="23">
    <source>
        <dbReference type="Proteomes" id="UP000278715"/>
    </source>
</evidence>
<evidence type="ECO:0000313" key="5">
    <source>
        <dbReference type="EMBL" id="AZF66984.1"/>
    </source>
</evidence>
<gene>
    <name evidence="12" type="ORF">HFC64_06385</name>
    <name evidence="13" type="ORF">SSOP1_2340</name>
    <name evidence="4" type="ORF">SULA_0014</name>
    <name evidence="2" type="ORF">SULB_0015</name>
    <name evidence="3" type="ORF">SULC_0014</name>
    <name evidence="5" type="ORF">SULG_00075</name>
    <name evidence="6" type="ORF">SULH_00075</name>
    <name evidence="7" type="ORF">SULI_00075</name>
    <name evidence="8" type="ORF">SULM_00075</name>
    <name evidence="9" type="ORF">SULN_00075</name>
    <name evidence="10" type="ORF">SULO_00075</name>
    <name evidence="11" type="ORF">SULZ_00075</name>
</gene>
<dbReference type="SMART" id="SM00933">
    <property type="entry name" value="NurA"/>
    <property type="match status" value="1"/>
</dbReference>
<proteinExistence type="predicted"/>
<dbReference type="Proteomes" id="UP000282269">
    <property type="component" value="Chromosome"/>
</dbReference>
<dbReference type="KEGG" id="ssol:SULB_0015"/>
<evidence type="ECO:0000313" key="11">
    <source>
        <dbReference type="EMBL" id="AZF82666.1"/>
    </source>
</evidence>
<reference evidence="12 25" key="6">
    <citation type="journal article" date="2020" name="Nat. Commun.">
        <title>The structures of two archaeal type IV pili illuminate evolutionary relationships.</title>
        <authorList>
            <person name="Wang F."/>
            <person name="Baquero D.P."/>
            <person name="Su Z."/>
            <person name="Beltran L.C."/>
            <person name="Prangishvili D."/>
            <person name="Krupovic M."/>
            <person name="Egelman E.H."/>
        </authorList>
    </citation>
    <scope>NUCLEOTIDE SEQUENCE [LARGE SCALE GENOMIC DNA]</scope>
    <source>
        <strain evidence="12 25">POZ149</strain>
    </source>
</reference>
<evidence type="ECO:0000313" key="17">
    <source>
        <dbReference type="Proteomes" id="UP000076770"/>
    </source>
</evidence>
<dbReference type="Proteomes" id="UP000594632">
    <property type="component" value="Chromosome"/>
</dbReference>
<dbReference type="Proteomes" id="UP000273194">
    <property type="component" value="Chromosome"/>
</dbReference>
<evidence type="ECO:0000313" key="24">
    <source>
        <dbReference type="Proteomes" id="UP000282269"/>
    </source>
</evidence>
<protein>
    <submittedName>
        <fullName evidence="2 13">Nuclease</fullName>
    </submittedName>
</protein>
<evidence type="ECO:0000313" key="22">
    <source>
        <dbReference type="Proteomes" id="UP000275843"/>
    </source>
</evidence>
<dbReference type="Proteomes" id="UP000033057">
    <property type="component" value="Chromosome"/>
</dbReference>
<dbReference type="Proteomes" id="UP000033085">
    <property type="component" value="Chromosome"/>
</dbReference>
<dbReference type="EMBL" id="CP033238">
    <property type="protein sequence ID" value="AZF74844.1"/>
    <property type="molecule type" value="Genomic_DNA"/>
</dbReference>
<dbReference type="EMBL" id="CP033237">
    <property type="protein sequence ID" value="AZF72224.1"/>
    <property type="molecule type" value="Genomic_DNA"/>
</dbReference>
<evidence type="ECO:0000313" key="19">
    <source>
        <dbReference type="Proteomes" id="UP000269431"/>
    </source>
</evidence>
<accession>A0A0E3K4K5</accession>
<evidence type="ECO:0000313" key="9">
    <source>
        <dbReference type="EMBL" id="AZF77452.1"/>
    </source>
</evidence>
<dbReference type="EMBL" id="CP033236">
    <property type="protein sequence ID" value="AZF69604.1"/>
    <property type="molecule type" value="Genomic_DNA"/>
</dbReference>
<dbReference type="Pfam" id="PF09376">
    <property type="entry name" value="NurA"/>
    <property type="match status" value="1"/>
</dbReference>
<dbReference type="EMBL" id="CP011057">
    <property type="protein sequence ID" value="AKA77863.1"/>
    <property type="molecule type" value="Genomic_DNA"/>
</dbReference>
<dbReference type="EMBL" id="CP033239">
    <property type="protein sequence ID" value="AZF77452.1"/>
    <property type="molecule type" value="Genomic_DNA"/>
</dbReference>
<dbReference type="PATRIC" id="fig|2287.6.peg.16"/>
<evidence type="ECO:0000313" key="10">
    <source>
        <dbReference type="EMBL" id="AZF80058.1"/>
    </source>
</evidence>
<evidence type="ECO:0000313" key="16">
    <source>
        <dbReference type="Proteomes" id="UP000033106"/>
    </source>
</evidence>
<reference evidence="18 19" key="4">
    <citation type="journal article" date="2018" name="Proc. Natl. Acad. Sci. U.S.A.">
        <title>Nonmutational mechanism of inheritance in the Archaeon Sulfolobus solfataricus.</title>
        <authorList>
            <person name="Payne S."/>
            <person name="McCarthy S."/>
            <person name="Johnson T."/>
            <person name="North E."/>
            <person name="Blum P."/>
        </authorList>
    </citation>
    <scope>NUCLEOTIDE SEQUENCE [LARGE SCALE GENOMIC DNA]</scope>
    <source>
        <strain evidence="6 18">SARC-H</strain>
        <strain evidence="7 22">SARC-I</strain>
        <strain evidence="9 23">SARC-N</strain>
        <strain evidence="10 24">SARC-O</strain>
        <strain evidence="11 19">SUL120</strain>
        <strain evidence="5 20">SULG</strain>
        <strain evidence="8 21">SULM</strain>
    </source>
</reference>
<reference evidence="17" key="3">
    <citation type="submission" date="2016-04" db="EMBL/GenBank/DDBJ databases">
        <authorList>
            <person name="Shah S.A."/>
            <person name="Garrett R.A."/>
        </authorList>
    </citation>
    <scope>NUCLEOTIDE SEQUENCE [LARGE SCALE GENOMIC DNA]</scope>
    <source>
        <strain evidence="17">ATCC 35091 / DSM 1616 / JCM 8930 / NBRC 15331 / P1</strain>
    </source>
</reference>
<evidence type="ECO:0000313" key="6">
    <source>
        <dbReference type="EMBL" id="AZF69604.1"/>
    </source>
</evidence>
<evidence type="ECO:0000313" key="20">
    <source>
        <dbReference type="Proteomes" id="UP000273194"/>
    </source>
</evidence>
<dbReference type="Proteomes" id="UP000033106">
    <property type="component" value="Chromosome"/>
</dbReference>
<evidence type="ECO:0000313" key="25">
    <source>
        <dbReference type="Proteomes" id="UP000594632"/>
    </source>
</evidence>
<evidence type="ECO:0000313" key="14">
    <source>
        <dbReference type="Proteomes" id="UP000033057"/>
    </source>
</evidence>
<dbReference type="AlphaFoldDB" id="A0A0E3K4K5"/>
<dbReference type="Proteomes" id="UP000267993">
    <property type="component" value="Chromosome"/>
</dbReference>
<dbReference type="KEGG" id="ssoa:SULA_0014"/>
<evidence type="ECO:0000313" key="4">
    <source>
        <dbReference type="EMBL" id="AKA77863.1"/>
    </source>
</evidence>
<reference evidence="14 15" key="1">
    <citation type="journal article" date="2015" name="Genome Announc.">
        <title>Complete Genome Sequence of Sulfolobus solfataricus Strain 98/2 and Evolved Derivatives.</title>
        <authorList>
            <person name="McCarthy S."/>
            <person name="Gradnigo J."/>
            <person name="Johnson T."/>
            <person name="Payne S."/>
            <person name="Lipzen A."/>
            <person name="Martin J."/>
            <person name="Schackwitz W."/>
            <person name="Moriyama E."/>
            <person name="Blum P."/>
        </authorList>
    </citation>
    <scope>NUCLEOTIDE SEQUENCE [LARGE SCALE GENOMIC DNA]</scope>
    <source>
        <strain evidence="14">98/2 SULC</strain>
        <strain evidence="2">SARC-B</strain>
        <strain evidence="3">SARC-C</strain>
        <strain evidence="4 16">SULA</strain>
        <strain evidence="15">SULB</strain>
    </source>
</reference>
<dbReference type="OMA" id="EHIACAI"/>
<dbReference type="GeneID" id="1453695"/>
<evidence type="ECO:0000259" key="1">
    <source>
        <dbReference type="SMART" id="SM00933"/>
    </source>
</evidence>
<feature type="domain" description="NurA" evidence="1">
    <location>
        <begin position="55"/>
        <end position="329"/>
    </location>
</feature>
<evidence type="ECO:0000313" key="7">
    <source>
        <dbReference type="EMBL" id="AZF72224.1"/>
    </source>
</evidence>
<evidence type="ECO:0000313" key="2">
    <source>
        <dbReference type="EMBL" id="AKA72470.1"/>
    </source>
</evidence>
<organism evidence="2 15">
    <name type="scientific">Saccharolobus solfataricus</name>
    <name type="common">Sulfolobus solfataricus</name>
    <dbReference type="NCBI Taxonomy" id="2287"/>
    <lineage>
        <taxon>Archaea</taxon>
        <taxon>Thermoproteota</taxon>
        <taxon>Thermoprotei</taxon>
        <taxon>Sulfolobales</taxon>
        <taxon>Sulfolobaceae</taxon>
        <taxon>Saccharolobus</taxon>
    </lineage>
</organism>
<evidence type="ECO:0000313" key="18">
    <source>
        <dbReference type="Proteomes" id="UP000267993"/>
    </source>
</evidence>
<dbReference type="GeneID" id="44127932"/>
<dbReference type="EMBL" id="CP033240">
    <property type="protein sequence ID" value="AZF80058.1"/>
    <property type="molecule type" value="Genomic_DNA"/>
</dbReference>
<dbReference type="RefSeq" id="WP_009992096.1">
    <property type="nucleotide sequence ID" value="NZ_CP011055.2"/>
</dbReference>
<dbReference type="OrthoDB" id="15456at2157"/>
<reference evidence="13" key="2">
    <citation type="submission" date="2016-04" db="EMBL/GenBank/DDBJ databases">
        <authorList>
            <person name="Evans L.H."/>
            <person name="Alamgir A."/>
            <person name="Owens N."/>
            <person name="Weber N.D."/>
            <person name="Virtaneva K."/>
            <person name="Barbian K."/>
            <person name="Babar A."/>
            <person name="Rosenke K."/>
        </authorList>
    </citation>
    <scope>NUCLEOTIDE SEQUENCE</scope>
    <source>
        <strain evidence="13">P1</strain>
    </source>
</reference>
<dbReference type="Proteomes" id="UP000076770">
    <property type="component" value="Chromosome i"/>
</dbReference>
<reference evidence="2" key="5">
    <citation type="submission" date="2018-10" db="EMBL/GenBank/DDBJ databases">
        <authorList>
            <person name="McCarthy S."/>
            <person name="Gradnigo J."/>
            <person name="Johnson T."/>
            <person name="Payne S."/>
            <person name="Lipzen A."/>
            <person name="Schackwitz W."/>
            <person name="Martin J."/>
            <person name="Moriyama E."/>
            <person name="Blum P."/>
        </authorList>
    </citation>
    <scope>NUCLEOTIDE SEQUENCE</scope>
    <source>
        <strain evidence="2">SARC-B</strain>
        <strain evidence="3">SARC-C</strain>
        <strain evidence="4">SULA</strain>
    </source>
</reference>
<evidence type="ECO:0000313" key="8">
    <source>
        <dbReference type="EMBL" id="AZF74844.1"/>
    </source>
</evidence>
<dbReference type="EMBL" id="CP050869">
    <property type="protein sequence ID" value="QPG49493.1"/>
    <property type="molecule type" value="Genomic_DNA"/>
</dbReference>
<dbReference type="InterPro" id="IPR018977">
    <property type="entry name" value="NurA_domain"/>
</dbReference>
<dbReference type="Proteomes" id="UP000269431">
    <property type="component" value="Chromosome"/>
</dbReference>
<dbReference type="Proteomes" id="UP000273443">
    <property type="component" value="Chromosome"/>
</dbReference>
<dbReference type="EMBL" id="CP033235">
    <property type="protein sequence ID" value="AZF66984.1"/>
    <property type="molecule type" value="Genomic_DNA"/>
</dbReference>
<evidence type="ECO:0000313" key="3">
    <source>
        <dbReference type="EMBL" id="AKA75170.1"/>
    </source>
</evidence>
<dbReference type="KEGG" id="ssof:SULC_0014"/>
<dbReference type="EMBL" id="CP011055">
    <property type="protein sequence ID" value="AKA72470.1"/>
    <property type="molecule type" value="Genomic_DNA"/>
</dbReference>
<sequence length="363" mass="42109">MNTNEIIKKVNELASKDVNERGKINMAVNLIFDDIISNSIDLKIGILDEIIDSEHIACAVDGSKYEIELSDVTLILARAVKILGKKKDKKSVPSEIAEDFKIIENYYDKNVISNKSILFMLTLETSLIEKCEECDVIFIDGPIVDPPTYYEEDVEIENILSLDKLALYRSTVLRRLKGKNKLIVGIVKNFSHRILIKEFLNNYPALMKARENYIIFSIMYKYRLEKSEFNKPVYLGWISWDSLINNQIILDDLKGISKAYNRYKKVFNDSLSIYSLYYQYNTTSPIVRIDVLAEREPDFTPIKYLNIWAMQSIREVTLLNKLADELSEINSQDAKKYALLFNLARENYLDINDKLAELMMRKT</sequence>